<evidence type="ECO:0000256" key="5">
    <source>
        <dbReference type="RuleBase" id="RU362125"/>
    </source>
</evidence>
<proteinExistence type="inferred from homology"/>
<dbReference type="Pfam" id="PF00441">
    <property type="entry name" value="Acyl-CoA_dh_1"/>
    <property type="match status" value="1"/>
</dbReference>
<dbReference type="InterPro" id="IPR006091">
    <property type="entry name" value="Acyl-CoA_Oxase/DH_mid-dom"/>
</dbReference>
<keyword evidence="9" id="KW-1185">Reference proteome</keyword>
<comment type="cofactor">
    <cofactor evidence="1 5">
        <name>FAD</name>
        <dbReference type="ChEBI" id="CHEBI:57692"/>
    </cofactor>
</comment>
<accession>A0ABX1CAK6</accession>
<dbReference type="SUPFAM" id="SSF47203">
    <property type="entry name" value="Acyl-CoA dehydrogenase C-terminal domain-like"/>
    <property type="match status" value="1"/>
</dbReference>
<dbReference type="PANTHER" id="PTHR43884:SF12">
    <property type="entry name" value="ISOVALERYL-COA DEHYDROGENASE, MITOCHONDRIAL-RELATED"/>
    <property type="match status" value="1"/>
</dbReference>
<keyword evidence="4 5" id="KW-0274">FAD</keyword>
<protein>
    <submittedName>
        <fullName evidence="8">Acyl-CoA dehydrogenase</fullName>
    </submittedName>
</protein>
<dbReference type="InterPro" id="IPR009100">
    <property type="entry name" value="AcylCoA_DH/oxidase_NM_dom_sf"/>
</dbReference>
<evidence type="ECO:0000259" key="6">
    <source>
        <dbReference type="Pfam" id="PF00441"/>
    </source>
</evidence>
<dbReference type="InterPro" id="IPR036250">
    <property type="entry name" value="AcylCo_DH-like_C"/>
</dbReference>
<feature type="domain" description="Acyl-CoA dehydrogenase/oxidase C-terminal" evidence="6">
    <location>
        <begin position="240"/>
        <end position="371"/>
    </location>
</feature>
<dbReference type="Pfam" id="PF02770">
    <property type="entry name" value="Acyl-CoA_dh_M"/>
    <property type="match status" value="1"/>
</dbReference>
<evidence type="ECO:0000256" key="3">
    <source>
        <dbReference type="ARBA" id="ARBA00022630"/>
    </source>
</evidence>
<gene>
    <name evidence="8" type="ORF">HCN52_04870</name>
</gene>
<feature type="domain" description="Acyl-CoA oxidase/dehydrogenase middle" evidence="7">
    <location>
        <begin position="121"/>
        <end position="220"/>
    </location>
</feature>
<keyword evidence="3 5" id="KW-0285">Flavoprotein</keyword>
<dbReference type="InterPro" id="IPR037069">
    <property type="entry name" value="AcylCoA_DH/ox_N_sf"/>
</dbReference>
<dbReference type="CDD" id="cd00567">
    <property type="entry name" value="ACAD"/>
    <property type="match status" value="1"/>
</dbReference>
<keyword evidence="5" id="KW-0560">Oxidoreductase</keyword>
<dbReference type="InterPro" id="IPR046373">
    <property type="entry name" value="Acyl-CoA_Oxase/DH_mid-dom_sf"/>
</dbReference>
<organism evidence="8 9">
    <name type="scientific">Streptomyces bohaiensis</name>
    <dbReference type="NCBI Taxonomy" id="1431344"/>
    <lineage>
        <taxon>Bacteria</taxon>
        <taxon>Bacillati</taxon>
        <taxon>Actinomycetota</taxon>
        <taxon>Actinomycetes</taxon>
        <taxon>Kitasatosporales</taxon>
        <taxon>Streptomycetaceae</taxon>
        <taxon>Streptomyces</taxon>
    </lineage>
</organism>
<dbReference type="Gene3D" id="2.40.110.10">
    <property type="entry name" value="Butyryl-CoA Dehydrogenase, subunit A, domain 2"/>
    <property type="match status" value="1"/>
</dbReference>
<dbReference type="RefSeq" id="WP_168087119.1">
    <property type="nucleotide sequence ID" value="NZ_BHZH01000042.1"/>
</dbReference>
<evidence type="ECO:0000256" key="1">
    <source>
        <dbReference type="ARBA" id="ARBA00001974"/>
    </source>
</evidence>
<dbReference type="Gene3D" id="1.10.540.10">
    <property type="entry name" value="Acyl-CoA dehydrogenase/oxidase, N-terminal domain"/>
    <property type="match status" value="1"/>
</dbReference>
<name>A0ABX1CAK6_9ACTN</name>
<comment type="caution">
    <text evidence="8">The sequence shown here is derived from an EMBL/GenBank/DDBJ whole genome shotgun (WGS) entry which is preliminary data.</text>
</comment>
<dbReference type="EMBL" id="JAAVJC010000020">
    <property type="protein sequence ID" value="NJQ14287.1"/>
    <property type="molecule type" value="Genomic_DNA"/>
</dbReference>
<dbReference type="Proteomes" id="UP000727056">
    <property type="component" value="Unassembled WGS sequence"/>
</dbReference>
<dbReference type="Gene3D" id="1.20.140.10">
    <property type="entry name" value="Butyryl-CoA Dehydrogenase, subunit A, domain 3"/>
    <property type="match status" value="1"/>
</dbReference>
<evidence type="ECO:0000259" key="7">
    <source>
        <dbReference type="Pfam" id="PF02770"/>
    </source>
</evidence>
<dbReference type="SUPFAM" id="SSF56645">
    <property type="entry name" value="Acyl-CoA dehydrogenase NM domain-like"/>
    <property type="match status" value="1"/>
</dbReference>
<reference evidence="8 9" key="1">
    <citation type="submission" date="2020-03" db="EMBL/GenBank/DDBJ databases">
        <title>Draft genome of Streptomyces sp. ventii, isolated from the Axial Seamount in the Pacific Ocean, and resequencing of the two type strains Streptomyces lonarensis strain NCL 716 and Streptomyces bohaiensis strain 11A07.</title>
        <authorList>
            <person name="Loughran R.M."/>
            <person name="Pfannmuller K.M."/>
            <person name="Wasson B.J."/>
            <person name="Deadmond M.C."/>
            <person name="Paddock B.E."/>
            <person name="Koyack M.J."/>
            <person name="Gallegos D.A."/>
            <person name="Mitchell E.A."/>
            <person name="Ushijima B."/>
            <person name="Saw J.H."/>
            <person name="Mcphail K.L."/>
            <person name="Videau P."/>
        </authorList>
    </citation>
    <scope>NUCLEOTIDE SEQUENCE [LARGE SCALE GENOMIC DNA]</scope>
    <source>
        <strain evidence="8 9">11A07</strain>
    </source>
</reference>
<comment type="similarity">
    <text evidence="2 5">Belongs to the acyl-CoA dehydrogenase family.</text>
</comment>
<dbReference type="InterPro" id="IPR009075">
    <property type="entry name" value="AcylCo_DH/oxidase_C"/>
</dbReference>
<dbReference type="PANTHER" id="PTHR43884">
    <property type="entry name" value="ACYL-COA DEHYDROGENASE"/>
    <property type="match status" value="1"/>
</dbReference>
<sequence>MNGSTAAEALEELLGDADDPGNPHGFAAAAARDNLDRAPDASAAALRATGFHLNYLPPELGGSFTGFADNLTLVRAAARRDLAVMPATMFSVTAATCLRLHGSPQQQWWAAGLLAADGAIGFALSEEEHGSDLLANTTRLEPSPDGDGWLLTGRKWMVGLGGSCDSAYVVARTGERGPGAFTAVLADLTDPATADRFRRGRRVPATGMRGIDFAHLEFDRFPVPPHAVVGRPGEALEAAVKAQQIVRVMSCAGSLGCADTALRVTLDFAAARRQGRGPLLAAGYPRRELALAAAALLAADATALAAARGLHRAPEVFSVWGCAAKHVVAEAVSDLMARCAGVLSTRAVLRDEGPGGGIFQKTARDAALVRVVDTSTVANLRSFTGQLPALAAAADAAAAPDAATPAVFDLAAPLPPFDITGLDLNARGRDPVTAEAAPLAARLAEGTEPGLAQDAVTTAVVAELAAALRDLPREVAAAGRDAEALTDLAERFAWLHSAGCCLLLWWHNRDVPLYEGKPGATGWLGAVLAYLLSRADGTDPRRRPGALSPALDTALALRGGHRLFSLVPVRLAPPRPSARPHQGEPCPPQT</sequence>
<evidence type="ECO:0000313" key="8">
    <source>
        <dbReference type="EMBL" id="NJQ14287.1"/>
    </source>
</evidence>
<evidence type="ECO:0000313" key="9">
    <source>
        <dbReference type="Proteomes" id="UP000727056"/>
    </source>
</evidence>
<evidence type="ECO:0000256" key="4">
    <source>
        <dbReference type="ARBA" id="ARBA00022827"/>
    </source>
</evidence>
<evidence type="ECO:0000256" key="2">
    <source>
        <dbReference type="ARBA" id="ARBA00009347"/>
    </source>
</evidence>